<reference evidence="6" key="1">
    <citation type="submission" date="2021-01" db="EMBL/GenBank/DDBJ databases">
        <authorList>
            <person name="Corre E."/>
            <person name="Pelletier E."/>
            <person name="Niang G."/>
            <person name="Scheremetjew M."/>
            <person name="Finn R."/>
            <person name="Kale V."/>
            <person name="Holt S."/>
            <person name="Cochrane G."/>
            <person name="Meng A."/>
            <person name="Brown T."/>
            <person name="Cohen L."/>
        </authorList>
    </citation>
    <scope>NUCLEOTIDE SEQUENCE</scope>
    <source>
        <strain evidence="6">FSP1.4</strain>
    </source>
</reference>
<protein>
    <submittedName>
        <fullName evidence="6">Uncharacterized protein</fullName>
    </submittedName>
</protein>
<evidence type="ECO:0000256" key="5">
    <source>
        <dbReference type="SAM" id="MobiDB-lite"/>
    </source>
</evidence>
<evidence type="ECO:0000256" key="2">
    <source>
        <dbReference type="ARBA" id="ARBA00022614"/>
    </source>
</evidence>
<evidence type="ECO:0000256" key="1">
    <source>
        <dbReference type="ARBA" id="ARBA00004316"/>
    </source>
</evidence>
<dbReference type="EMBL" id="HBII01006565">
    <property type="protein sequence ID" value="CAE0344008.1"/>
    <property type="molecule type" value="Transcribed_RNA"/>
</dbReference>
<feature type="region of interest" description="Disordered" evidence="5">
    <location>
        <begin position="268"/>
        <end position="292"/>
    </location>
</feature>
<feature type="compositionally biased region" description="Low complexity" evidence="5">
    <location>
        <begin position="215"/>
        <end position="225"/>
    </location>
</feature>
<dbReference type="AlphaFoldDB" id="A0A7S3J2B2"/>
<feature type="region of interest" description="Disordered" evidence="5">
    <location>
        <begin position="112"/>
        <end position="254"/>
    </location>
</feature>
<organism evidence="6">
    <name type="scientific">Euplotes harpa</name>
    <dbReference type="NCBI Taxonomy" id="151035"/>
    <lineage>
        <taxon>Eukaryota</taxon>
        <taxon>Sar</taxon>
        <taxon>Alveolata</taxon>
        <taxon>Ciliophora</taxon>
        <taxon>Intramacronucleata</taxon>
        <taxon>Spirotrichea</taxon>
        <taxon>Hypotrichia</taxon>
        <taxon>Euplotida</taxon>
        <taxon>Euplotidae</taxon>
        <taxon>Euplotes</taxon>
    </lineage>
</organism>
<dbReference type="InterPro" id="IPR050576">
    <property type="entry name" value="Cilia_flagella_integrity"/>
</dbReference>
<feature type="compositionally biased region" description="Basic and acidic residues" evidence="5">
    <location>
        <begin position="112"/>
        <end position="214"/>
    </location>
</feature>
<keyword evidence="3" id="KW-0677">Repeat</keyword>
<keyword evidence="4" id="KW-0966">Cell projection</keyword>
<evidence type="ECO:0000313" key="6">
    <source>
        <dbReference type="EMBL" id="CAE0344008.1"/>
    </source>
</evidence>
<gene>
    <name evidence="6" type="ORF">EHAR0213_LOCUS2915</name>
</gene>
<feature type="region of interest" description="Disordered" evidence="5">
    <location>
        <begin position="304"/>
        <end position="379"/>
    </location>
</feature>
<evidence type="ECO:0000256" key="4">
    <source>
        <dbReference type="ARBA" id="ARBA00023273"/>
    </source>
</evidence>
<feature type="compositionally biased region" description="Acidic residues" evidence="5">
    <location>
        <begin position="232"/>
        <end position="246"/>
    </location>
</feature>
<dbReference type="PANTHER" id="PTHR45973">
    <property type="entry name" value="PROTEIN PHOSPHATASE 1 REGULATORY SUBUNIT SDS22-RELATED"/>
    <property type="match status" value="1"/>
</dbReference>
<sequence length="379" mass="43356">MPNMGTLQIKKNRIGKNGLSDVIGLLELPSITVLDISDNQIDDPAVVDEVLVKMPNLAVLYLKGNPVCKKIKNYKKTLIAKMPGLRYLDDSPVFPEDRRYAEAFAEGGIDKEREERKRIKQEKDEEHWRNHEAFREMIRKAKEEKARREAEAKDKQDLLDRQAESEEQPLADHQDNPEVKLEGKTQEIEETKAEEIDEVHAEEIDEVKAEEKQAVVEQNVVGNVNEEPEKNNEEEDDVPDLEEVSEEEIKKEQESLKVQNLINQYKDGKADVQDSVSDVKDDNKSEVMIDDINIDHSNSINLSVTSENEEHAKEHNAEESFETKDDKVSEEEKHLDDSLVEESAKTESVNESGAFDFKGNTSKANTRRNEDGEYLDELD</sequence>
<evidence type="ECO:0000256" key="3">
    <source>
        <dbReference type="ARBA" id="ARBA00022737"/>
    </source>
</evidence>
<accession>A0A7S3J2B2</accession>
<name>A0A7S3J2B2_9SPIT</name>
<feature type="compositionally biased region" description="Basic and acidic residues" evidence="5">
    <location>
        <begin position="308"/>
        <end position="345"/>
    </location>
</feature>
<dbReference type="InterPro" id="IPR032675">
    <property type="entry name" value="LRR_dom_sf"/>
</dbReference>
<dbReference type="PANTHER" id="PTHR45973:SF9">
    <property type="entry name" value="LEUCINE-RICH REPEAT-CONTAINING PROTEIN 46"/>
    <property type="match status" value="1"/>
</dbReference>
<dbReference type="SUPFAM" id="SSF52058">
    <property type="entry name" value="L domain-like"/>
    <property type="match status" value="1"/>
</dbReference>
<keyword evidence="2" id="KW-0433">Leucine-rich repeat</keyword>
<proteinExistence type="predicted"/>
<comment type="subcellular location">
    <subcellularLocation>
        <location evidence="1">Cell projection</location>
    </subcellularLocation>
</comment>
<feature type="compositionally biased region" description="Basic and acidic residues" evidence="5">
    <location>
        <begin position="268"/>
        <end position="287"/>
    </location>
</feature>
<dbReference type="Gene3D" id="3.80.10.10">
    <property type="entry name" value="Ribonuclease Inhibitor"/>
    <property type="match status" value="1"/>
</dbReference>